<dbReference type="Gene3D" id="3.90.380.10">
    <property type="entry name" value="Naphthalene 1,2-dioxygenase Alpha Subunit, Chain A, domain 1"/>
    <property type="match status" value="1"/>
</dbReference>
<reference evidence="8 9" key="1">
    <citation type="submission" date="2024-06" db="EMBL/GenBank/DDBJ databases">
        <title>Novosphingobium rhizovicinus M1R2S20.</title>
        <authorList>
            <person name="Sun J.-Q."/>
        </authorList>
    </citation>
    <scope>NUCLEOTIDE SEQUENCE [LARGE SCALE GENOMIC DNA]</scope>
    <source>
        <strain evidence="8 9">M1R2S20</strain>
    </source>
</reference>
<evidence type="ECO:0000256" key="5">
    <source>
        <dbReference type="ARBA" id="ARBA00023004"/>
    </source>
</evidence>
<keyword evidence="9" id="KW-1185">Reference proteome</keyword>
<dbReference type="RefSeq" id="WP_367770048.1">
    <property type="nucleotide sequence ID" value="NZ_JBFNXR010000019.1"/>
</dbReference>
<dbReference type="PROSITE" id="PS51296">
    <property type="entry name" value="RIESKE"/>
    <property type="match status" value="1"/>
</dbReference>
<dbReference type="Pfam" id="PF00355">
    <property type="entry name" value="Rieske"/>
    <property type="match status" value="1"/>
</dbReference>
<evidence type="ECO:0000256" key="3">
    <source>
        <dbReference type="ARBA" id="ARBA00022723"/>
    </source>
</evidence>
<keyword evidence="6" id="KW-0411">Iron-sulfur</keyword>
<evidence type="ECO:0000259" key="7">
    <source>
        <dbReference type="PROSITE" id="PS51296"/>
    </source>
</evidence>
<keyword evidence="4" id="KW-0560">Oxidoreductase</keyword>
<accession>A0ABV3R924</accession>
<name>A0ABV3R924_9SPHN</name>
<comment type="cofactor">
    <cofactor evidence="1">
        <name>Fe cation</name>
        <dbReference type="ChEBI" id="CHEBI:24875"/>
    </cofactor>
</comment>
<keyword evidence="2" id="KW-0001">2Fe-2S</keyword>
<keyword evidence="3" id="KW-0479">Metal-binding</keyword>
<sequence length="468" mass="52484">MNKPEKIIAEDLSEPLTFPAEAYTSRAYAEAEGDRLWSKVWQQAGRVEEIPEPGNYITYNIGHDSILIVRADKETIKAYHNVCPHRGRRLVGNNCGGGHGLLPQSKGEHSACGRQGAFACPYHAWTFNVDGKATHILDKEDWQGTLTEERTSLTPVQVDTWGGWIWINMDPAAGPLRDYLEPIASLLDPFEFDQMRYRFRVWGVFDCNWKVALEAFLEPYHVAGTHPQLTKYGDFYAWSKALGLHGNDGFDTKDHAADGSAAETTVHRAAKGEDARVSIARMQQEFWDTIGASTTETLVKAAQRLVDELPEGTAPHEVHRHWIESAKADDAMRGVQWPAITDAQMAAAGLALSIFPNMNILPGPTFALYYRVRPYGSDPDRCIYEAVALDRFAPGEEPKTEWTFLEQDLSQWPHVIAQDISNMVEMQRGLKSRGFRGNLPNPWQERKVTNLHRGLARFMGTGAPVPLD</sequence>
<dbReference type="Pfam" id="PF00848">
    <property type="entry name" value="Ring_hydroxyl_A"/>
    <property type="match status" value="1"/>
</dbReference>
<dbReference type="CDD" id="cd03469">
    <property type="entry name" value="Rieske_RO_Alpha_N"/>
    <property type="match status" value="1"/>
</dbReference>
<evidence type="ECO:0000256" key="1">
    <source>
        <dbReference type="ARBA" id="ARBA00001962"/>
    </source>
</evidence>
<protein>
    <submittedName>
        <fullName evidence="8">SRPBCC family protein</fullName>
    </submittedName>
</protein>
<evidence type="ECO:0000256" key="4">
    <source>
        <dbReference type="ARBA" id="ARBA00023002"/>
    </source>
</evidence>
<dbReference type="Proteomes" id="UP001556118">
    <property type="component" value="Unassembled WGS sequence"/>
</dbReference>
<dbReference type="PANTHER" id="PTHR43756:SF5">
    <property type="entry name" value="CHOLINE MONOOXYGENASE, CHLOROPLASTIC"/>
    <property type="match status" value="1"/>
</dbReference>
<organism evidence="8 9">
    <name type="scientific">Novosphingobium rhizovicinum</name>
    <dbReference type="NCBI Taxonomy" id="3228928"/>
    <lineage>
        <taxon>Bacteria</taxon>
        <taxon>Pseudomonadati</taxon>
        <taxon>Pseudomonadota</taxon>
        <taxon>Alphaproteobacteria</taxon>
        <taxon>Sphingomonadales</taxon>
        <taxon>Sphingomonadaceae</taxon>
        <taxon>Novosphingobium</taxon>
    </lineage>
</organism>
<dbReference type="InterPro" id="IPR017941">
    <property type="entry name" value="Rieske_2Fe-2S"/>
</dbReference>
<dbReference type="SUPFAM" id="SSF50022">
    <property type="entry name" value="ISP domain"/>
    <property type="match status" value="1"/>
</dbReference>
<evidence type="ECO:0000256" key="2">
    <source>
        <dbReference type="ARBA" id="ARBA00022714"/>
    </source>
</evidence>
<dbReference type="InterPro" id="IPR036922">
    <property type="entry name" value="Rieske_2Fe-2S_sf"/>
</dbReference>
<dbReference type="InterPro" id="IPR015879">
    <property type="entry name" value="Ring_hydroxy_dOase_asu_C_dom"/>
</dbReference>
<proteinExistence type="predicted"/>
<evidence type="ECO:0000313" key="9">
    <source>
        <dbReference type="Proteomes" id="UP001556118"/>
    </source>
</evidence>
<dbReference type="Gene3D" id="2.102.10.10">
    <property type="entry name" value="Rieske [2Fe-2S] iron-sulphur domain"/>
    <property type="match status" value="1"/>
</dbReference>
<gene>
    <name evidence="8" type="ORF">ABUH87_04275</name>
</gene>
<keyword evidence="5" id="KW-0408">Iron</keyword>
<dbReference type="InterPro" id="IPR001663">
    <property type="entry name" value="Rng_hydr_dOase-A"/>
</dbReference>
<comment type="caution">
    <text evidence="8">The sequence shown here is derived from an EMBL/GenBank/DDBJ whole genome shotgun (WGS) entry which is preliminary data.</text>
</comment>
<dbReference type="PRINTS" id="PR00090">
    <property type="entry name" value="RNGDIOXGNASE"/>
</dbReference>
<evidence type="ECO:0000256" key="6">
    <source>
        <dbReference type="ARBA" id="ARBA00023014"/>
    </source>
</evidence>
<dbReference type="EMBL" id="JBFNXR010000019">
    <property type="protein sequence ID" value="MEW9854398.1"/>
    <property type="molecule type" value="Genomic_DNA"/>
</dbReference>
<dbReference type="PANTHER" id="PTHR43756">
    <property type="entry name" value="CHOLINE MONOOXYGENASE, CHLOROPLASTIC"/>
    <property type="match status" value="1"/>
</dbReference>
<feature type="domain" description="Rieske" evidence="7">
    <location>
        <begin position="41"/>
        <end position="167"/>
    </location>
</feature>
<evidence type="ECO:0000313" key="8">
    <source>
        <dbReference type="EMBL" id="MEW9854398.1"/>
    </source>
</evidence>
<dbReference type="SUPFAM" id="SSF55961">
    <property type="entry name" value="Bet v1-like"/>
    <property type="match status" value="1"/>
</dbReference>